<feature type="chain" id="PRO_5045673659" description="Peptidyl-prolyl cis-trans isomerase" evidence="7">
    <location>
        <begin position="33"/>
        <end position="319"/>
    </location>
</feature>
<evidence type="ECO:0000259" key="8">
    <source>
        <dbReference type="PROSITE" id="PS50059"/>
    </source>
</evidence>
<dbReference type="Pfam" id="PF00254">
    <property type="entry name" value="FKBP_C"/>
    <property type="match status" value="2"/>
</dbReference>
<dbReference type="PROSITE" id="PS50059">
    <property type="entry name" value="FKBP_PPIASE"/>
    <property type="match status" value="2"/>
</dbReference>
<reference evidence="10" key="1">
    <citation type="journal article" date="2019" name="Int. J. Syst. Evol. Microbiol.">
        <title>The Global Catalogue of Microorganisms (GCM) 10K type strain sequencing project: providing services to taxonomists for standard genome sequencing and annotation.</title>
        <authorList>
            <consortium name="The Broad Institute Genomics Platform"/>
            <consortium name="The Broad Institute Genome Sequencing Center for Infectious Disease"/>
            <person name="Wu L."/>
            <person name="Ma J."/>
        </authorList>
    </citation>
    <scope>NUCLEOTIDE SEQUENCE [LARGE SCALE GENOMIC DNA]</scope>
    <source>
        <strain evidence="10">NBRC 108725</strain>
    </source>
</reference>
<feature type="domain" description="PPIase FKBP-type" evidence="8">
    <location>
        <begin position="85"/>
        <end position="175"/>
    </location>
</feature>
<sequence>MIRRLPRVVSATLVAGALLGGLSACYVGPANTDCVPKASAGTASNAVSASGTVLSQPDVTFPTPLRPKKTEVSVLQAGEGTPIQGDQFVSGYLTILNGTTGDVLDQSDYGAGTPSSFVIDKLPIAGLKKGLQCAEVGSRVAVVVPGKEAFSDDSRPAGIAKDDSLVVVVDFKDAFLARAQGIAQVAQEGLPSVVLAPDGRPGITIPAADPPKKLQVADLISGNGRKVKSGDSVLVNYTGVLWKEGTVFDSSWQNGAPITIKATKGQAIPGFLDALKGAQVGDQILAVIPPDQAYGDQASGSVPAGSTLVFVIDVLGIVK</sequence>
<organism evidence="9 10">
    <name type="scientific">Naasia aerilata</name>
    <dbReference type="NCBI Taxonomy" id="1162966"/>
    <lineage>
        <taxon>Bacteria</taxon>
        <taxon>Bacillati</taxon>
        <taxon>Actinomycetota</taxon>
        <taxon>Actinomycetes</taxon>
        <taxon>Micrococcales</taxon>
        <taxon>Microbacteriaceae</taxon>
        <taxon>Naasia</taxon>
    </lineage>
</organism>
<proteinExistence type="inferred from homology"/>
<evidence type="ECO:0000256" key="6">
    <source>
        <dbReference type="RuleBase" id="RU003915"/>
    </source>
</evidence>
<name>A0ABN6XQJ1_9MICO</name>
<dbReference type="EMBL" id="AP027731">
    <property type="protein sequence ID" value="BDZ47275.1"/>
    <property type="molecule type" value="Genomic_DNA"/>
</dbReference>
<dbReference type="EC" id="5.2.1.8" evidence="6"/>
<dbReference type="InterPro" id="IPR046357">
    <property type="entry name" value="PPIase_dom_sf"/>
</dbReference>
<dbReference type="Proteomes" id="UP001321498">
    <property type="component" value="Chromosome"/>
</dbReference>
<gene>
    <name evidence="9" type="ORF">GCM10025866_31840</name>
</gene>
<evidence type="ECO:0000313" key="9">
    <source>
        <dbReference type="EMBL" id="BDZ47275.1"/>
    </source>
</evidence>
<keyword evidence="7" id="KW-0732">Signal</keyword>
<dbReference type="RefSeq" id="WP_286277212.1">
    <property type="nucleotide sequence ID" value="NZ_AP027731.1"/>
</dbReference>
<dbReference type="PROSITE" id="PS51257">
    <property type="entry name" value="PROKAR_LIPOPROTEIN"/>
    <property type="match status" value="1"/>
</dbReference>
<dbReference type="GO" id="GO:0016853">
    <property type="term" value="F:isomerase activity"/>
    <property type="evidence" value="ECO:0007669"/>
    <property type="project" value="UniProtKB-KW"/>
</dbReference>
<evidence type="ECO:0000256" key="3">
    <source>
        <dbReference type="ARBA" id="ARBA00023110"/>
    </source>
</evidence>
<comment type="catalytic activity">
    <reaction evidence="1 5 6">
        <text>[protein]-peptidylproline (omega=180) = [protein]-peptidylproline (omega=0)</text>
        <dbReference type="Rhea" id="RHEA:16237"/>
        <dbReference type="Rhea" id="RHEA-COMP:10747"/>
        <dbReference type="Rhea" id="RHEA-COMP:10748"/>
        <dbReference type="ChEBI" id="CHEBI:83833"/>
        <dbReference type="ChEBI" id="CHEBI:83834"/>
        <dbReference type="EC" id="5.2.1.8"/>
    </reaction>
</comment>
<evidence type="ECO:0000313" key="10">
    <source>
        <dbReference type="Proteomes" id="UP001321498"/>
    </source>
</evidence>
<evidence type="ECO:0000256" key="7">
    <source>
        <dbReference type="SAM" id="SignalP"/>
    </source>
</evidence>
<dbReference type="PANTHER" id="PTHR43811">
    <property type="entry name" value="FKBP-TYPE PEPTIDYL-PROLYL CIS-TRANS ISOMERASE FKPA"/>
    <property type="match status" value="1"/>
</dbReference>
<feature type="signal peptide" evidence="7">
    <location>
        <begin position="1"/>
        <end position="32"/>
    </location>
</feature>
<dbReference type="InterPro" id="IPR001179">
    <property type="entry name" value="PPIase_FKBP_dom"/>
</dbReference>
<evidence type="ECO:0000256" key="5">
    <source>
        <dbReference type="PROSITE-ProRule" id="PRU00277"/>
    </source>
</evidence>
<feature type="domain" description="PPIase FKBP-type" evidence="8">
    <location>
        <begin position="230"/>
        <end position="318"/>
    </location>
</feature>
<evidence type="ECO:0000256" key="2">
    <source>
        <dbReference type="ARBA" id="ARBA00006577"/>
    </source>
</evidence>
<keyword evidence="4 5" id="KW-0413">Isomerase</keyword>
<accession>A0ABN6XQJ1</accession>
<dbReference type="SUPFAM" id="SSF54534">
    <property type="entry name" value="FKBP-like"/>
    <property type="match status" value="2"/>
</dbReference>
<dbReference type="PANTHER" id="PTHR43811:SF19">
    <property type="entry name" value="39 KDA FK506-BINDING NUCLEAR PROTEIN"/>
    <property type="match status" value="1"/>
</dbReference>
<evidence type="ECO:0000256" key="1">
    <source>
        <dbReference type="ARBA" id="ARBA00000971"/>
    </source>
</evidence>
<protein>
    <recommendedName>
        <fullName evidence="6">Peptidyl-prolyl cis-trans isomerase</fullName>
        <ecNumber evidence="6">5.2.1.8</ecNumber>
    </recommendedName>
</protein>
<evidence type="ECO:0000256" key="4">
    <source>
        <dbReference type="ARBA" id="ARBA00023235"/>
    </source>
</evidence>
<keyword evidence="3 5" id="KW-0697">Rotamase</keyword>
<dbReference type="Gene3D" id="3.10.50.40">
    <property type="match status" value="2"/>
</dbReference>
<comment type="similarity">
    <text evidence="2 6">Belongs to the FKBP-type PPIase family.</text>
</comment>
<keyword evidence="10" id="KW-1185">Reference proteome</keyword>